<evidence type="ECO:0000259" key="2">
    <source>
        <dbReference type="Pfam" id="PF13649"/>
    </source>
</evidence>
<keyword evidence="3" id="KW-0489">Methyltransferase</keyword>
<dbReference type="Gene3D" id="2.20.25.110">
    <property type="entry name" value="S-adenosyl-L-methionine-dependent methyltransferases"/>
    <property type="match status" value="1"/>
</dbReference>
<evidence type="ECO:0000313" key="3">
    <source>
        <dbReference type="EMBL" id="APM40446.1"/>
    </source>
</evidence>
<accession>A0A1L5FBQ9</accession>
<name>A0A1L5FBQ9_CLOKL</name>
<organism evidence="3 4">
    <name type="scientific">Clostridium kluyveri</name>
    <dbReference type="NCBI Taxonomy" id="1534"/>
    <lineage>
        <taxon>Bacteria</taxon>
        <taxon>Bacillati</taxon>
        <taxon>Bacillota</taxon>
        <taxon>Clostridia</taxon>
        <taxon>Eubacteriales</taxon>
        <taxon>Clostridiaceae</taxon>
        <taxon>Clostridium</taxon>
    </lineage>
</organism>
<dbReference type="Proteomes" id="UP000184604">
    <property type="component" value="Chromosome"/>
</dbReference>
<dbReference type="EMBL" id="CP018335">
    <property type="protein sequence ID" value="APM40446.1"/>
    <property type="molecule type" value="Genomic_DNA"/>
</dbReference>
<feature type="domain" description="Methyltransferase" evidence="2">
    <location>
        <begin position="43"/>
        <end position="137"/>
    </location>
</feature>
<dbReference type="InterPro" id="IPR041698">
    <property type="entry name" value="Methyltransf_25"/>
</dbReference>
<keyword evidence="1 3" id="KW-0808">Transferase</keyword>
<evidence type="ECO:0000256" key="1">
    <source>
        <dbReference type="ARBA" id="ARBA00022679"/>
    </source>
</evidence>
<dbReference type="Gene3D" id="3.40.50.150">
    <property type="entry name" value="Vaccinia Virus protein VP39"/>
    <property type="match status" value="1"/>
</dbReference>
<dbReference type="GO" id="GO:0008168">
    <property type="term" value="F:methyltransferase activity"/>
    <property type="evidence" value="ECO:0007669"/>
    <property type="project" value="UniProtKB-KW"/>
</dbReference>
<dbReference type="Pfam" id="PF13649">
    <property type="entry name" value="Methyltransf_25"/>
    <property type="match status" value="1"/>
</dbReference>
<protein>
    <submittedName>
        <fullName evidence="3">SAM-dependent methyltransferase</fullName>
    </submittedName>
</protein>
<dbReference type="PANTHER" id="PTHR43861">
    <property type="entry name" value="TRANS-ACONITATE 2-METHYLTRANSFERASE-RELATED"/>
    <property type="match status" value="1"/>
</dbReference>
<proteinExistence type="predicted"/>
<gene>
    <name evidence="3" type="ORF">BS101_17750</name>
</gene>
<dbReference type="RefSeq" id="WP_073540041.1">
    <property type="nucleotide sequence ID" value="NZ_CP018335.1"/>
</dbReference>
<dbReference type="OrthoDB" id="9811589at2"/>
<dbReference type="CDD" id="cd02440">
    <property type="entry name" value="AdoMet_MTases"/>
    <property type="match status" value="1"/>
</dbReference>
<evidence type="ECO:0000313" key="4">
    <source>
        <dbReference type="Proteomes" id="UP000184604"/>
    </source>
</evidence>
<dbReference type="GO" id="GO:0032259">
    <property type="term" value="P:methylation"/>
    <property type="evidence" value="ECO:0007669"/>
    <property type="project" value="UniProtKB-KW"/>
</dbReference>
<sequence length="247" mass="29434">MKCYEKFAHIYDELINTDIDYNVWYKKIINLCKELNIPQRSYLDLACGTGNLTEKLAPHFQTAWGVDLSYEMLTEADKKLRSKGLKVNLIHQDISELNLNKKFTLITCCLDSTNYILDELNLKNYFKNVFNHLDSNGMFIFDVNSHYKITNILGNNTYTYDSEEITYIWENFLENEIVDMYLTFFIKDKELYRRFDEHHRERAYTCDYIEKTLTDCNLHIITKLDNYQDKPLTPTSLRIVYVVKKNI</sequence>
<reference evidence="3 4" key="1">
    <citation type="submission" date="2016-12" db="EMBL/GenBank/DDBJ databases">
        <title>Complete genome sequence of Clostridium kluyveri JZZ isolated from the pit mud of a Chinese flavor liquor-making factory.</title>
        <authorList>
            <person name="Wang Y."/>
        </authorList>
    </citation>
    <scope>NUCLEOTIDE SEQUENCE [LARGE SCALE GENOMIC DNA]</scope>
    <source>
        <strain evidence="3 4">JZZ</strain>
    </source>
</reference>
<dbReference type="SUPFAM" id="SSF53335">
    <property type="entry name" value="S-adenosyl-L-methionine-dependent methyltransferases"/>
    <property type="match status" value="1"/>
</dbReference>
<dbReference type="AlphaFoldDB" id="A0A1L5FBQ9"/>
<dbReference type="InterPro" id="IPR029063">
    <property type="entry name" value="SAM-dependent_MTases_sf"/>
</dbReference>